<keyword evidence="7" id="KW-0072">Autophagy</keyword>
<name>A5AFZ2_VITVI</name>
<comment type="subcellular location">
    <subcellularLocation>
        <location evidence="1">Endoplasmic reticulum membrane</location>
        <topology evidence="1">Peripheral membrane protein</topology>
    </subcellularLocation>
    <subcellularLocation>
        <location evidence="2">Preautophagosomal structure membrane</location>
        <topology evidence="2">Peripheral membrane protein</topology>
    </subcellularLocation>
</comment>
<evidence type="ECO:0000256" key="4">
    <source>
        <dbReference type="ARBA" id="ARBA00018070"/>
    </source>
</evidence>
<dbReference type="AlphaFoldDB" id="A5AFZ2"/>
<sequence>MVSINVETVSSNAVLLAASHGDKNSSFDASSSKSDSIGVKEIIVAKSATSDQESVPVPTLYFSESTEKPKGPLEGISEEDMKLVMESKTGAISHKAQSQDENAFVQASAAVATGEGIPTCESFVADFCSTTGQESVTDILLPHLISDWVPFSVNDQKEEEQHVETNLKATIAGISIVFAFHDENQRHSCDLGGAQANVGSNVHYLGAECRDMLFISQSQLYDVQQSSDEMASTMYNHVENLQKEVTENELMLGQEWNSTIVQIIKAVGKLDATAGRFFTSAVSSGPHDGSGICDIMLVLLKFSRLVQSLGHSPEDSTVE</sequence>
<proteinExistence type="inferred from homology"/>
<evidence type="ECO:0000256" key="10">
    <source>
        <dbReference type="ARBA" id="ARBA00024479"/>
    </source>
</evidence>
<evidence type="ECO:0000256" key="8">
    <source>
        <dbReference type="ARBA" id="ARBA00023055"/>
    </source>
</evidence>
<dbReference type="GO" id="GO:0034045">
    <property type="term" value="C:phagophore assembly site membrane"/>
    <property type="evidence" value="ECO:0007669"/>
    <property type="project" value="UniProtKB-SubCell"/>
</dbReference>
<keyword evidence="5" id="KW-0813">Transport</keyword>
<evidence type="ECO:0000256" key="5">
    <source>
        <dbReference type="ARBA" id="ARBA00022448"/>
    </source>
</evidence>
<evidence type="ECO:0000256" key="1">
    <source>
        <dbReference type="ARBA" id="ARBA00004406"/>
    </source>
</evidence>
<reference evidence="12" key="1">
    <citation type="journal article" date="2007" name="PLoS ONE">
        <title>The first genome sequence of an elite grapevine cultivar (Pinot noir Vitis vinifera L.): coping with a highly heterozygous genome.</title>
        <authorList>
            <person name="Velasco R."/>
            <person name="Zharkikh A."/>
            <person name="Troggio M."/>
            <person name="Cartwright D.A."/>
            <person name="Cestaro A."/>
            <person name="Pruss D."/>
            <person name="Pindo M."/>
            <person name="FitzGerald L.M."/>
            <person name="Vezzulli S."/>
            <person name="Reid J."/>
            <person name="Malacarne G."/>
            <person name="Iliev D."/>
            <person name="Coppola G."/>
            <person name="Wardell B."/>
            <person name="Micheletti D."/>
            <person name="Macalma T."/>
            <person name="Facci M."/>
            <person name="Mitchell J.T."/>
            <person name="Perazzolli M."/>
            <person name="Eldredge G."/>
            <person name="Gatto P."/>
            <person name="Oyzerski R."/>
            <person name="Moretto M."/>
            <person name="Gutin N."/>
            <person name="Stefanini M."/>
            <person name="Chen Y."/>
            <person name="Segala C."/>
            <person name="Davenport C."/>
            <person name="Dematte L."/>
            <person name="Mraz A."/>
            <person name="Battilana J."/>
            <person name="Stormo K."/>
            <person name="Costa F."/>
            <person name="Tao Q."/>
            <person name="Si-Ammour A."/>
            <person name="Harkins T."/>
            <person name="Lackey A."/>
            <person name="Perbost C."/>
            <person name="Taillon B."/>
            <person name="Stella A."/>
            <person name="Solovyev V."/>
            <person name="Fawcett J.A."/>
            <person name="Sterck L."/>
            <person name="Vandepoele K."/>
            <person name="Grando S.M."/>
            <person name="Toppo S."/>
            <person name="Moser C."/>
            <person name="Lanchbury J."/>
            <person name="Bogden R."/>
            <person name="Skolnick M."/>
            <person name="Sgaramella V."/>
            <person name="Bhatnagar S.K."/>
            <person name="Fontana P."/>
            <person name="Gutin A."/>
            <person name="Van de Peer Y."/>
            <person name="Salamini F."/>
            <person name="Viola R."/>
        </authorList>
    </citation>
    <scope>NUCLEOTIDE SEQUENCE</scope>
</reference>
<keyword evidence="8" id="KW-0445">Lipid transport</keyword>
<protein>
    <recommendedName>
        <fullName evidence="4">Autophagy-related protein 2</fullName>
    </recommendedName>
</protein>
<dbReference type="GO" id="GO:0006869">
    <property type="term" value="P:lipid transport"/>
    <property type="evidence" value="ECO:0007669"/>
    <property type="project" value="UniProtKB-KW"/>
</dbReference>
<dbReference type="ExpressionAtlas" id="A5AFZ2">
    <property type="expression patterns" value="baseline and differential"/>
</dbReference>
<keyword evidence="6" id="KW-0256">Endoplasmic reticulum</keyword>
<accession>A5AFZ2</accession>
<evidence type="ECO:0000313" key="12">
    <source>
        <dbReference type="EMBL" id="CAN60185.1"/>
    </source>
</evidence>
<gene>
    <name evidence="12" type="ORF">VITISV_022258</name>
</gene>
<organism evidence="12">
    <name type="scientific">Vitis vinifera</name>
    <name type="common">Grape</name>
    <dbReference type="NCBI Taxonomy" id="29760"/>
    <lineage>
        <taxon>Eukaryota</taxon>
        <taxon>Viridiplantae</taxon>
        <taxon>Streptophyta</taxon>
        <taxon>Embryophyta</taxon>
        <taxon>Tracheophyta</taxon>
        <taxon>Spermatophyta</taxon>
        <taxon>Magnoliopsida</taxon>
        <taxon>eudicotyledons</taxon>
        <taxon>Gunneridae</taxon>
        <taxon>Pentapetalae</taxon>
        <taxon>rosids</taxon>
        <taxon>Vitales</taxon>
        <taxon>Vitaceae</taxon>
        <taxon>Viteae</taxon>
        <taxon>Vitis</taxon>
    </lineage>
</organism>
<comment type="catalytic activity">
    <reaction evidence="10">
        <text>a 1,2-diacyl-sn-glycero-3-phospho-L-serine(in) = a 1,2-diacyl-sn-glycero-3-phospho-L-serine(out)</text>
        <dbReference type="Rhea" id="RHEA:38663"/>
        <dbReference type="ChEBI" id="CHEBI:57262"/>
    </reaction>
</comment>
<evidence type="ECO:0000256" key="7">
    <source>
        <dbReference type="ARBA" id="ARBA00023006"/>
    </source>
</evidence>
<evidence type="ECO:0000256" key="3">
    <source>
        <dbReference type="ARBA" id="ARBA00009714"/>
    </source>
</evidence>
<dbReference type="PANTHER" id="PTHR13190:SF1">
    <property type="entry name" value="AUTOPHAGY-RELATED 2, ISOFORM A"/>
    <property type="match status" value="1"/>
</dbReference>
<comment type="similarity">
    <text evidence="3">Belongs to the ATG2 family.</text>
</comment>
<evidence type="ECO:0000256" key="2">
    <source>
        <dbReference type="ARBA" id="ARBA00004623"/>
    </source>
</evidence>
<dbReference type="PANTHER" id="PTHR13190">
    <property type="entry name" value="AUTOPHAGY-RELATED 2, ISOFORM A"/>
    <property type="match status" value="1"/>
</dbReference>
<evidence type="ECO:0000256" key="11">
    <source>
        <dbReference type="ARBA" id="ARBA00024615"/>
    </source>
</evidence>
<dbReference type="GO" id="GO:0006914">
    <property type="term" value="P:autophagy"/>
    <property type="evidence" value="ECO:0007669"/>
    <property type="project" value="UniProtKB-KW"/>
</dbReference>
<comment type="catalytic activity">
    <reaction evidence="11">
        <text>a 1,2-diacyl-sn-glycero-3-phosphoethanolamine(in) = a 1,2-diacyl-sn-glycero-3-phosphoethanolamine(out)</text>
        <dbReference type="Rhea" id="RHEA:38895"/>
        <dbReference type="ChEBI" id="CHEBI:64612"/>
    </reaction>
</comment>
<evidence type="ECO:0000256" key="6">
    <source>
        <dbReference type="ARBA" id="ARBA00022824"/>
    </source>
</evidence>
<dbReference type="InterPro" id="IPR026849">
    <property type="entry name" value="ATG2"/>
</dbReference>
<dbReference type="EMBL" id="AM425773">
    <property type="protein sequence ID" value="CAN60185.1"/>
    <property type="molecule type" value="Genomic_DNA"/>
</dbReference>
<evidence type="ECO:0000256" key="9">
    <source>
        <dbReference type="ARBA" id="ARBA00023136"/>
    </source>
</evidence>
<keyword evidence="9" id="KW-0472">Membrane</keyword>
<dbReference type="GO" id="GO:0005789">
    <property type="term" value="C:endoplasmic reticulum membrane"/>
    <property type="evidence" value="ECO:0007669"/>
    <property type="project" value="UniProtKB-SubCell"/>
</dbReference>